<protein>
    <submittedName>
        <fullName evidence="2">Uncharacterized protein</fullName>
    </submittedName>
</protein>
<proteinExistence type="predicted"/>
<dbReference type="EMBL" id="BDQA01000365">
    <property type="protein sequence ID" value="GBH21821.1"/>
    <property type="molecule type" value="Genomic_RNA"/>
</dbReference>
<dbReference type="AlphaFoldDB" id="A0A2V0R9F2"/>
<feature type="region of interest" description="Disordered" evidence="1">
    <location>
        <begin position="77"/>
        <end position="103"/>
    </location>
</feature>
<feature type="region of interest" description="Disordered" evidence="1">
    <location>
        <begin position="1"/>
        <end position="22"/>
    </location>
</feature>
<evidence type="ECO:0000313" key="2">
    <source>
        <dbReference type="EMBL" id="GBH21821.1"/>
    </source>
</evidence>
<accession>A0A2V0R9F2</accession>
<name>A0A2V0R9F2_9ZZZZ</name>
<comment type="caution">
    <text evidence="2">The sequence shown here is derived from an EMBL/GenBank/DDBJ whole genome shotgun (WGS) entry which is preliminary data.</text>
</comment>
<organism evidence="2">
    <name type="scientific">viral metagenome</name>
    <dbReference type="NCBI Taxonomy" id="1070528"/>
    <lineage>
        <taxon>unclassified sequences</taxon>
        <taxon>metagenomes</taxon>
        <taxon>organismal metagenomes</taxon>
    </lineage>
</organism>
<sequence length="103" mass="11838">MHDSELEPNTTEAVEAKPEQKTSTKNFVHKFFYAKKNESEEEVRERFLESYSNIEDFEYIESDEYPNGAALVRKQKKASSSEADYKKESVDTAVSNVEVESST</sequence>
<reference evidence="2" key="1">
    <citation type="submission" date="2017-04" db="EMBL/GenBank/DDBJ databases">
        <title>Unveiling RNA virosphere associated with marine microorganisms.</title>
        <authorList>
            <person name="Urayama S."/>
            <person name="Takaki Y."/>
            <person name="Nishi S."/>
            <person name="Yoshida Y."/>
            <person name="Deguchi S."/>
            <person name="Takai K."/>
            <person name="Nunoura T."/>
        </authorList>
    </citation>
    <scope>NUCLEOTIDE SEQUENCE</scope>
</reference>
<evidence type="ECO:0000256" key="1">
    <source>
        <dbReference type="SAM" id="MobiDB-lite"/>
    </source>
</evidence>
<feature type="compositionally biased region" description="Polar residues" evidence="1">
    <location>
        <begin position="92"/>
        <end position="103"/>
    </location>
</feature>